<dbReference type="InterPro" id="IPR006487">
    <property type="entry name" value="Phage_lambda_L"/>
</dbReference>
<gene>
    <name evidence="1" type="ORF">KPSA3_04176</name>
</gene>
<dbReference type="EMBL" id="BGKA01000149">
    <property type="protein sequence ID" value="GBH18197.1"/>
    <property type="molecule type" value="Genomic_DNA"/>
</dbReference>
<dbReference type="Proteomes" id="UP000248291">
    <property type="component" value="Unassembled WGS sequence"/>
</dbReference>
<evidence type="ECO:0000313" key="1">
    <source>
        <dbReference type="EMBL" id="GBH18197.1"/>
    </source>
</evidence>
<organism evidence="1 2">
    <name type="scientific">Pseudomonas syringae pv. actinidiae</name>
    <dbReference type="NCBI Taxonomy" id="103796"/>
    <lineage>
        <taxon>Bacteria</taxon>
        <taxon>Pseudomonadati</taxon>
        <taxon>Pseudomonadota</taxon>
        <taxon>Gammaproteobacteria</taxon>
        <taxon>Pseudomonadales</taxon>
        <taxon>Pseudomonadaceae</taxon>
        <taxon>Pseudomonas</taxon>
        <taxon>Pseudomonas syringae</taxon>
    </lineage>
</organism>
<evidence type="ECO:0000313" key="2">
    <source>
        <dbReference type="Proteomes" id="UP000248291"/>
    </source>
</evidence>
<protein>
    <submittedName>
        <fullName evidence="1">Phage-related protein</fullName>
    </submittedName>
</protein>
<proteinExistence type="predicted"/>
<reference evidence="1 2" key="1">
    <citation type="submission" date="2018-04" db="EMBL/GenBank/DDBJ databases">
        <title>Draft genome sequence of Pseudomonas syringae pv. actinidiae biovar 3 strains isolated from kiwifruit in Kagawa prefecture.</title>
        <authorList>
            <person name="Tabuchi M."/>
            <person name="Saito M."/>
            <person name="Fujiwara S."/>
            <person name="Sasa N."/>
            <person name="Akimitsu K."/>
            <person name="Gomi K."/>
            <person name="Konishi-Sugita S."/>
            <person name="Hamano K."/>
            <person name="Kataoka I."/>
        </authorList>
    </citation>
    <scope>NUCLEOTIDE SEQUENCE [LARGE SCALE GENOMIC DNA]</scope>
    <source>
        <strain evidence="1 2">MAFF212211</strain>
    </source>
</reference>
<dbReference type="GO" id="GO:0046718">
    <property type="term" value="P:symbiont entry into host cell"/>
    <property type="evidence" value="ECO:0007669"/>
    <property type="project" value="InterPro"/>
</dbReference>
<comment type="caution">
    <text evidence="1">The sequence shown here is derived from an EMBL/GenBank/DDBJ whole genome shotgun (WGS) entry which is preliminary data.</text>
</comment>
<dbReference type="AlphaFoldDB" id="A0AAN4TMH8"/>
<name>A0AAN4TMH8_PSESF</name>
<dbReference type="GO" id="GO:0030430">
    <property type="term" value="C:host cell cytoplasm"/>
    <property type="evidence" value="ECO:0007669"/>
    <property type="project" value="InterPro"/>
</dbReference>
<accession>A0AAN4TMH8</accession>
<sequence>MLSYAYRGPNCGYTGPYVDKDGLPTDDPELDTCNGLLTTGCTAHFGAGNELPFGGFPAVSLIARS</sequence>
<dbReference type="Pfam" id="PF05100">
    <property type="entry name" value="Phage_tail_L"/>
    <property type="match status" value="1"/>
</dbReference>
<dbReference type="GO" id="GO:0051536">
    <property type="term" value="F:iron-sulfur cluster binding"/>
    <property type="evidence" value="ECO:0007669"/>
    <property type="project" value="InterPro"/>
</dbReference>